<proteinExistence type="predicted"/>
<evidence type="ECO:0000256" key="7">
    <source>
        <dbReference type="SAM" id="Phobius"/>
    </source>
</evidence>
<evidence type="ECO:0000256" key="5">
    <source>
        <dbReference type="ARBA" id="ARBA00023098"/>
    </source>
</evidence>
<keyword evidence="5" id="KW-0443">Lipid metabolism</keyword>
<evidence type="ECO:0000256" key="3">
    <source>
        <dbReference type="ARBA" id="ARBA00022989"/>
    </source>
</evidence>
<evidence type="ECO:0000256" key="6">
    <source>
        <dbReference type="ARBA" id="ARBA00023136"/>
    </source>
</evidence>
<dbReference type="RefSeq" id="WP_051908410.1">
    <property type="nucleotide sequence ID" value="NZ_BCZD01000010.1"/>
</dbReference>
<dbReference type="GO" id="GO:0005506">
    <property type="term" value="F:iron ion binding"/>
    <property type="evidence" value="ECO:0007669"/>
    <property type="project" value="InterPro"/>
</dbReference>
<comment type="subcellular location">
    <subcellularLocation>
        <location evidence="1">Endomembrane system</location>
        <topology evidence="1">Multi-pass membrane protein</topology>
    </subcellularLocation>
</comment>
<dbReference type="PANTHER" id="PTHR21624">
    <property type="entry name" value="STEROL DESATURASE-RELATED PROTEIN"/>
    <property type="match status" value="1"/>
</dbReference>
<dbReference type="EMBL" id="JFZA02000034">
    <property type="protein sequence ID" value="KFG89246.1"/>
    <property type="molecule type" value="Genomic_DNA"/>
</dbReference>
<keyword evidence="6 7" id="KW-0472">Membrane</keyword>
<keyword evidence="3 7" id="KW-1133">Transmembrane helix</keyword>
<dbReference type="PANTHER" id="PTHR21624:SF1">
    <property type="entry name" value="ALKYLGLYCEROL MONOOXYGENASE"/>
    <property type="match status" value="1"/>
</dbReference>
<feature type="transmembrane region" description="Helical" evidence="7">
    <location>
        <begin position="86"/>
        <end position="105"/>
    </location>
</feature>
<dbReference type="Pfam" id="PF04116">
    <property type="entry name" value="FA_hydroxylase"/>
    <property type="match status" value="1"/>
</dbReference>
<dbReference type="PATRIC" id="fig|1219045.3.peg.3116"/>
<dbReference type="OrthoDB" id="9770329at2"/>
<dbReference type="GO" id="GO:0008610">
    <property type="term" value="P:lipid biosynthetic process"/>
    <property type="evidence" value="ECO:0007669"/>
    <property type="project" value="InterPro"/>
</dbReference>
<feature type="transmembrane region" description="Helical" evidence="7">
    <location>
        <begin position="145"/>
        <end position="166"/>
    </location>
</feature>
<keyword evidence="10" id="KW-1185">Reference proteome</keyword>
<evidence type="ECO:0000313" key="10">
    <source>
        <dbReference type="Proteomes" id="UP000024284"/>
    </source>
</evidence>
<dbReference type="STRING" id="76947.GCA_002080435_02167"/>
<dbReference type="GO" id="GO:0016020">
    <property type="term" value="C:membrane"/>
    <property type="evidence" value="ECO:0007669"/>
    <property type="project" value="GOC"/>
</dbReference>
<dbReference type="InterPro" id="IPR051689">
    <property type="entry name" value="Sterol_desaturase/TMEM195"/>
</dbReference>
<feature type="domain" description="Fatty acid hydroxylase" evidence="8">
    <location>
        <begin position="93"/>
        <end position="225"/>
    </location>
</feature>
<evidence type="ECO:0000256" key="2">
    <source>
        <dbReference type="ARBA" id="ARBA00022692"/>
    </source>
</evidence>
<dbReference type="eggNOG" id="COG3000">
    <property type="taxonomic scope" value="Bacteria"/>
</dbReference>
<feature type="transmembrane region" description="Helical" evidence="7">
    <location>
        <begin position="12"/>
        <end position="30"/>
    </location>
</feature>
<evidence type="ECO:0000259" key="8">
    <source>
        <dbReference type="Pfam" id="PF04116"/>
    </source>
</evidence>
<reference evidence="9" key="1">
    <citation type="submission" date="2014-08" db="EMBL/GenBank/DDBJ databases">
        <title>Draft genome sequences of Sphingobium herbicidovorans.</title>
        <authorList>
            <person name="Gan H.M."/>
            <person name="Gan H.Y."/>
            <person name="Savka M.A."/>
        </authorList>
    </citation>
    <scope>NUCLEOTIDE SEQUENCE [LARGE SCALE GENOMIC DNA]</scope>
    <source>
        <strain evidence="9">NBRC 16415</strain>
    </source>
</reference>
<dbReference type="GO" id="GO:0006643">
    <property type="term" value="P:membrane lipid metabolic process"/>
    <property type="evidence" value="ECO:0007669"/>
    <property type="project" value="TreeGrafter"/>
</dbReference>
<protein>
    <submittedName>
        <fullName evidence="9">Fatty acid hydroxylase</fullName>
    </submittedName>
</protein>
<feature type="transmembrane region" description="Helical" evidence="7">
    <location>
        <begin position="51"/>
        <end position="80"/>
    </location>
</feature>
<evidence type="ECO:0000256" key="4">
    <source>
        <dbReference type="ARBA" id="ARBA00023002"/>
    </source>
</evidence>
<dbReference type="Proteomes" id="UP000024284">
    <property type="component" value="Unassembled WGS sequence"/>
</dbReference>
<keyword evidence="2 7" id="KW-0812">Transmembrane</keyword>
<evidence type="ECO:0000256" key="1">
    <source>
        <dbReference type="ARBA" id="ARBA00004127"/>
    </source>
</evidence>
<sequence length="305" mass="34609">MDDAFVKNVVEAIALFGFGGGILLLFCLIAEAYLRHREGLKPFSRETGHNYLFFPLGPLLEGIIANTLLIAALTAIWHLTPLRVPVSWWTLPVYFLVGELAFYIFHRAGHELRIFWADHSIHHSAETYDFTVNLRHTPFSTVYRLLTWSPLALLGFHPVVLVLMAINIPAFQTFCHTQRIGRLAPWFEWLFVTPSNHAVHHACNPIYLDRNYGGLLMIWDHAFGTYQRLEDSEPPVFGITRQPRSPNPAKVLTHEFRYLVQDVRAAPGLTAKLKVLLGKPGKTFQANHAPDPMVIDRGLRGTAEN</sequence>
<name>A0A086P778_SPHHM</name>
<dbReference type="GO" id="GO:0012505">
    <property type="term" value="C:endomembrane system"/>
    <property type="evidence" value="ECO:0007669"/>
    <property type="project" value="UniProtKB-SubCell"/>
</dbReference>
<dbReference type="GO" id="GO:0050479">
    <property type="term" value="F:glyceryl-ether monooxygenase activity"/>
    <property type="evidence" value="ECO:0007669"/>
    <property type="project" value="TreeGrafter"/>
</dbReference>
<organism evidence="9 10">
    <name type="scientific">Sphingobium herbicidovorans (strain ATCC 700291 / DSM 11019 / CCUG 56400 / KCTC 2939 / LMG 18315 / NBRC 16415 / MH)</name>
    <name type="common">Sphingomonas herbicidovorans</name>
    <dbReference type="NCBI Taxonomy" id="1219045"/>
    <lineage>
        <taxon>Bacteria</taxon>
        <taxon>Pseudomonadati</taxon>
        <taxon>Pseudomonadota</taxon>
        <taxon>Alphaproteobacteria</taxon>
        <taxon>Sphingomonadales</taxon>
        <taxon>Sphingomonadaceae</taxon>
        <taxon>Sphingobium</taxon>
    </lineage>
</organism>
<comment type="caution">
    <text evidence="9">The sequence shown here is derived from an EMBL/GenBank/DDBJ whole genome shotgun (WGS) entry which is preliminary data.</text>
</comment>
<gene>
    <name evidence="9" type="ORF">BV98_003073</name>
</gene>
<keyword evidence="4" id="KW-0560">Oxidoreductase</keyword>
<dbReference type="AlphaFoldDB" id="A0A086P778"/>
<evidence type="ECO:0000313" key="9">
    <source>
        <dbReference type="EMBL" id="KFG89246.1"/>
    </source>
</evidence>
<dbReference type="InterPro" id="IPR006694">
    <property type="entry name" value="Fatty_acid_hydroxylase"/>
</dbReference>
<accession>A0A086P778</accession>